<gene>
    <name evidence="11" type="ORF">F4553_003443</name>
</gene>
<comment type="similarity">
    <text evidence="1 7">Belongs to the sigma-70 factor family. ECF subfamily.</text>
</comment>
<dbReference type="InterPro" id="IPR007627">
    <property type="entry name" value="RNA_pol_sigma70_r2"/>
</dbReference>
<comment type="subunit">
    <text evidence="2">Interacts transiently with the RNA polymerase catalytic core formed by RpoA, RpoB, RpoC and RpoZ (2 alpha, 1 beta, 1 beta' and 1 omega subunit) to form the RNA polymerase holoenzyme that can initiate transcription.</text>
</comment>
<dbReference type="Gene3D" id="1.10.10.10">
    <property type="entry name" value="Winged helix-like DNA-binding domain superfamily/Winged helix DNA-binding domain"/>
    <property type="match status" value="1"/>
</dbReference>
<dbReference type="Pfam" id="PF04542">
    <property type="entry name" value="Sigma70_r2"/>
    <property type="match status" value="1"/>
</dbReference>
<dbReference type="InterPro" id="IPR013324">
    <property type="entry name" value="RNA_pol_sigma_r3/r4-like"/>
</dbReference>
<evidence type="ECO:0000259" key="9">
    <source>
        <dbReference type="Pfam" id="PF08281"/>
    </source>
</evidence>
<dbReference type="InterPro" id="IPR036388">
    <property type="entry name" value="WH-like_DNA-bd_sf"/>
</dbReference>
<dbReference type="InterPro" id="IPR032710">
    <property type="entry name" value="NTF2-like_dom_sf"/>
</dbReference>
<dbReference type="EMBL" id="JACHMN010000002">
    <property type="protein sequence ID" value="MBB5870064.1"/>
    <property type="molecule type" value="Genomic_DNA"/>
</dbReference>
<keyword evidence="6 7" id="KW-0804">Transcription</keyword>
<evidence type="ECO:0000256" key="5">
    <source>
        <dbReference type="ARBA" id="ARBA00023125"/>
    </source>
</evidence>
<evidence type="ECO:0000259" key="10">
    <source>
        <dbReference type="Pfam" id="PF12680"/>
    </source>
</evidence>
<dbReference type="InterPro" id="IPR013325">
    <property type="entry name" value="RNA_pol_sigma_r2"/>
</dbReference>
<keyword evidence="5 7" id="KW-0238">DNA-binding</keyword>
<dbReference type="InterPro" id="IPR014284">
    <property type="entry name" value="RNA_pol_sigma-70_dom"/>
</dbReference>
<dbReference type="InterPro" id="IPR037401">
    <property type="entry name" value="SnoaL-like"/>
</dbReference>
<protein>
    <recommendedName>
        <fullName evidence="7">RNA polymerase sigma factor</fullName>
    </recommendedName>
</protein>
<feature type="domain" description="RNA polymerase sigma factor 70 region 4 type 2" evidence="9">
    <location>
        <begin position="151"/>
        <end position="202"/>
    </location>
</feature>
<dbReference type="InterPro" id="IPR039425">
    <property type="entry name" value="RNA_pol_sigma-70-like"/>
</dbReference>
<dbReference type="SUPFAM" id="SSF54427">
    <property type="entry name" value="NTF2-like"/>
    <property type="match status" value="1"/>
</dbReference>
<dbReference type="SUPFAM" id="SSF88659">
    <property type="entry name" value="Sigma3 and sigma4 domains of RNA polymerase sigma factors"/>
    <property type="match status" value="1"/>
</dbReference>
<dbReference type="GO" id="GO:0006352">
    <property type="term" value="P:DNA-templated transcription initiation"/>
    <property type="evidence" value="ECO:0007669"/>
    <property type="project" value="InterPro"/>
</dbReference>
<evidence type="ECO:0000256" key="7">
    <source>
        <dbReference type="RuleBase" id="RU000716"/>
    </source>
</evidence>
<comment type="caution">
    <text evidence="11">The sequence shown here is derived from an EMBL/GenBank/DDBJ whole genome shotgun (WGS) entry which is preliminary data.</text>
</comment>
<evidence type="ECO:0000259" key="8">
    <source>
        <dbReference type="Pfam" id="PF04542"/>
    </source>
</evidence>
<dbReference type="NCBIfam" id="TIGR02937">
    <property type="entry name" value="sigma70-ECF"/>
    <property type="match status" value="1"/>
</dbReference>
<dbReference type="Gene3D" id="3.10.450.50">
    <property type="match status" value="1"/>
</dbReference>
<feature type="domain" description="SnoaL-like" evidence="10">
    <location>
        <begin position="228"/>
        <end position="329"/>
    </location>
</feature>
<evidence type="ECO:0000313" key="11">
    <source>
        <dbReference type="EMBL" id="MBB5870064.1"/>
    </source>
</evidence>
<dbReference type="Proteomes" id="UP000587527">
    <property type="component" value="Unassembled WGS sequence"/>
</dbReference>
<dbReference type="Pfam" id="PF08281">
    <property type="entry name" value="Sigma70_r4_2"/>
    <property type="match status" value="1"/>
</dbReference>
<dbReference type="InterPro" id="IPR013249">
    <property type="entry name" value="RNA_pol_sigma70_r4_t2"/>
</dbReference>
<dbReference type="GO" id="GO:0006950">
    <property type="term" value="P:response to stress"/>
    <property type="evidence" value="ECO:0007669"/>
    <property type="project" value="UniProtKB-ARBA"/>
</dbReference>
<evidence type="ECO:0000313" key="12">
    <source>
        <dbReference type="Proteomes" id="UP000587527"/>
    </source>
</evidence>
<sequence length="346" mass="39026">MSKANTGSGASAEPSVVEQTVDEVGFARLVEAHRRELQIHCYRMLGSYEDSEDLVQETFLRAWRKRETYQGRSTFRAWLYRIATNACLDFLERNPRKPSDRTIPAQGGSSTTVPDEIPWLQPYPDQLLEMAAPSEADPDVVVVAKETIELAFLAAIQYLPPQQRAVLILRDVLGWPALETAQLLEVTVATVNNATLRARARLKERLPERRLEWPATDDPTTAERALLQRYMTVLERFDATIVAELLHEDVRITMPPNPTWFVGRDAVAAQLARVLDPESPAYHGAWRSVPCRANRQPAVAHYIRAAGDDDYRPWNIDVLRVEEGRIVEITAFGAKLFPAFGLPDTL</sequence>
<dbReference type="NCBIfam" id="NF006089">
    <property type="entry name" value="PRK08241.1"/>
    <property type="match status" value="1"/>
</dbReference>
<dbReference type="GO" id="GO:0003677">
    <property type="term" value="F:DNA binding"/>
    <property type="evidence" value="ECO:0007669"/>
    <property type="project" value="UniProtKB-KW"/>
</dbReference>
<evidence type="ECO:0000256" key="2">
    <source>
        <dbReference type="ARBA" id="ARBA00011344"/>
    </source>
</evidence>
<keyword evidence="3 7" id="KW-0805">Transcription regulation</keyword>
<proteinExistence type="inferred from homology"/>
<dbReference type="SUPFAM" id="SSF88946">
    <property type="entry name" value="Sigma2 domain of RNA polymerase sigma factors"/>
    <property type="match status" value="1"/>
</dbReference>
<dbReference type="PANTHER" id="PTHR43133">
    <property type="entry name" value="RNA POLYMERASE ECF-TYPE SIGMA FACTO"/>
    <property type="match status" value="1"/>
</dbReference>
<keyword evidence="4 7" id="KW-0731">Sigma factor</keyword>
<name>A0A841BP67_9ACTN</name>
<dbReference type="RefSeq" id="WP_312875244.1">
    <property type="nucleotide sequence ID" value="NZ_JACHMN010000002.1"/>
</dbReference>
<evidence type="ECO:0000256" key="1">
    <source>
        <dbReference type="ARBA" id="ARBA00010641"/>
    </source>
</evidence>
<dbReference type="PROSITE" id="PS01063">
    <property type="entry name" value="SIGMA70_ECF"/>
    <property type="match status" value="1"/>
</dbReference>
<dbReference type="NCBIfam" id="TIGR02960">
    <property type="entry name" value="SigX5"/>
    <property type="match status" value="1"/>
</dbReference>
<feature type="domain" description="RNA polymerase sigma-70 region 2" evidence="8">
    <location>
        <begin position="29"/>
        <end position="94"/>
    </location>
</feature>
<dbReference type="Pfam" id="PF12680">
    <property type="entry name" value="SnoaL_2"/>
    <property type="match status" value="1"/>
</dbReference>
<dbReference type="GO" id="GO:0016987">
    <property type="term" value="F:sigma factor activity"/>
    <property type="evidence" value="ECO:0007669"/>
    <property type="project" value="UniProtKB-KW"/>
</dbReference>
<dbReference type="Gene3D" id="1.10.1740.10">
    <property type="match status" value="1"/>
</dbReference>
<keyword evidence="12" id="KW-1185">Reference proteome</keyword>
<dbReference type="InterPro" id="IPR014305">
    <property type="entry name" value="RNA_pol_sigma-G_actinobac"/>
</dbReference>
<accession>A0A841BP67</accession>
<dbReference type="PANTHER" id="PTHR43133:SF65">
    <property type="entry name" value="ECF RNA POLYMERASE SIGMA FACTOR SIGG"/>
    <property type="match status" value="1"/>
</dbReference>
<dbReference type="InterPro" id="IPR000838">
    <property type="entry name" value="RNA_pol_sigma70_ECF_CS"/>
</dbReference>
<organism evidence="11 12">
    <name type="scientific">Allocatelliglobosispora scoriae</name>
    <dbReference type="NCBI Taxonomy" id="643052"/>
    <lineage>
        <taxon>Bacteria</taxon>
        <taxon>Bacillati</taxon>
        <taxon>Actinomycetota</taxon>
        <taxon>Actinomycetes</taxon>
        <taxon>Micromonosporales</taxon>
        <taxon>Micromonosporaceae</taxon>
        <taxon>Allocatelliglobosispora</taxon>
    </lineage>
</organism>
<reference evidence="11 12" key="1">
    <citation type="submission" date="2020-08" db="EMBL/GenBank/DDBJ databases">
        <title>Sequencing the genomes of 1000 actinobacteria strains.</title>
        <authorList>
            <person name="Klenk H.-P."/>
        </authorList>
    </citation>
    <scope>NUCLEOTIDE SEQUENCE [LARGE SCALE GENOMIC DNA]</scope>
    <source>
        <strain evidence="11 12">DSM 45362</strain>
    </source>
</reference>
<evidence type="ECO:0000256" key="3">
    <source>
        <dbReference type="ARBA" id="ARBA00023015"/>
    </source>
</evidence>
<evidence type="ECO:0000256" key="4">
    <source>
        <dbReference type="ARBA" id="ARBA00023082"/>
    </source>
</evidence>
<evidence type="ECO:0000256" key="6">
    <source>
        <dbReference type="ARBA" id="ARBA00023163"/>
    </source>
</evidence>
<dbReference type="AlphaFoldDB" id="A0A841BP67"/>